<accession>A0A8X7S0F0</accession>
<organism evidence="2 3">
    <name type="scientific">Brassica carinata</name>
    <name type="common">Ethiopian mustard</name>
    <name type="synonym">Abyssinian cabbage</name>
    <dbReference type="NCBI Taxonomy" id="52824"/>
    <lineage>
        <taxon>Eukaryota</taxon>
        <taxon>Viridiplantae</taxon>
        <taxon>Streptophyta</taxon>
        <taxon>Embryophyta</taxon>
        <taxon>Tracheophyta</taxon>
        <taxon>Spermatophyta</taxon>
        <taxon>Magnoliopsida</taxon>
        <taxon>eudicotyledons</taxon>
        <taxon>Gunneridae</taxon>
        <taxon>Pentapetalae</taxon>
        <taxon>rosids</taxon>
        <taxon>malvids</taxon>
        <taxon>Brassicales</taxon>
        <taxon>Brassicaceae</taxon>
        <taxon>Brassiceae</taxon>
        <taxon>Brassica</taxon>
    </lineage>
</organism>
<gene>
    <name evidence="2" type="ORF">Bca52824_035325</name>
</gene>
<keyword evidence="3" id="KW-1185">Reference proteome</keyword>
<evidence type="ECO:0000313" key="3">
    <source>
        <dbReference type="Proteomes" id="UP000886595"/>
    </source>
</evidence>
<evidence type="ECO:0000256" key="1">
    <source>
        <dbReference type="SAM" id="Phobius"/>
    </source>
</evidence>
<dbReference type="AlphaFoldDB" id="A0A8X7S0F0"/>
<dbReference type="EMBL" id="JAAMPC010000008">
    <property type="protein sequence ID" value="KAG2298853.1"/>
    <property type="molecule type" value="Genomic_DNA"/>
</dbReference>
<keyword evidence="1" id="KW-1133">Transmembrane helix</keyword>
<proteinExistence type="predicted"/>
<keyword evidence="1" id="KW-0812">Transmembrane</keyword>
<sequence>MLALVPLKQSPFFHCITLHLLVISTTTPLISVLILVQNILYFSDCFSFLFDCYVFFLLFSLLFLPKLYVLVLEFLNFFGNLNRRSRQTFKKQHPKNKFVIFTSDSSHVRNYFVPEPSQSVKLYCGKISKDNKVGDVAADKWKSMSNVVCLTIMKGCKSKTETMISNGFTR</sequence>
<comment type="caution">
    <text evidence="2">The sequence shown here is derived from an EMBL/GenBank/DDBJ whole genome shotgun (WGS) entry which is preliminary data.</text>
</comment>
<reference evidence="2 3" key="1">
    <citation type="submission" date="2020-02" db="EMBL/GenBank/DDBJ databases">
        <authorList>
            <person name="Ma Q."/>
            <person name="Huang Y."/>
            <person name="Song X."/>
            <person name="Pei D."/>
        </authorList>
    </citation>
    <scope>NUCLEOTIDE SEQUENCE [LARGE SCALE GENOMIC DNA]</scope>
    <source>
        <strain evidence="2">Sxm20200214</strain>
        <tissue evidence="2">Leaf</tissue>
    </source>
</reference>
<dbReference type="Proteomes" id="UP000886595">
    <property type="component" value="Unassembled WGS sequence"/>
</dbReference>
<feature type="transmembrane region" description="Helical" evidence="1">
    <location>
        <begin position="53"/>
        <end position="78"/>
    </location>
</feature>
<protein>
    <submittedName>
        <fullName evidence="2">Uncharacterized protein</fullName>
    </submittedName>
</protein>
<feature type="transmembrane region" description="Helical" evidence="1">
    <location>
        <begin position="12"/>
        <end position="41"/>
    </location>
</feature>
<evidence type="ECO:0000313" key="2">
    <source>
        <dbReference type="EMBL" id="KAG2298853.1"/>
    </source>
</evidence>
<keyword evidence="1" id="KW-0472">Membrane</keyword>
<name>A0A8X7S0F0_BRACI</name>